<evidence type="ECO:0000313" key="2">
    <source>
        <dbReference type="Proteomes" id="UP001292094"/>
    </source>
</evidence>
<dbReference type="PANTHER" id="PTHR47642:SF8">
    <property type="entry name" value="ATP-DEPENDENT DNA HELICASE"/>
    <property type="match status" value="1"/>
</dbReference>
<protein>
    <submittedName>
        <fullName evidence="1">Uncharacterized protein</fullName>
    </submittedName>
</protein>
<organism evidence="1 2">
    <name type="scientific">Petrolisthes manimaculis</name>
    <dbReference type="NCBI Taxonomy" id="1843537"/>
    <lineage>
        <taxon>Eukaryota</taxon>
        <taxon>Metazoa</taxon>
        <taxon>Ecdysozoa</taxon>
        <taxon>Arthropoda</taxon>
        <taxon>Crustacea</taxon>
        <taxon>Multicrustacea</taxon>
        <taxon>Malacostraca</taxon>
        <taxon>Eumalacostraca</taxon>
        <taxon>Eucarida</taxon>
        <taxon>Decapoda</taxon>
        <taxon>Pleocyemata</taxon>
        <taxon>Anomura</taxon>
        <taxon>Galatheoidea</taxon>
        <taxon>Porcellanidae</taxon>
        <taxon>Petrolisthes</taxon>
    </lineage>
</organism>
<keyword evidence="2" id="KW-1185">Reference proteome</keyword>
<gene>
    <name evidence="1" type="ORF">Pmani_011786</name>
</gene>
<accession>A0AAE1UFT1</accession>
<comment type="caution">
    <text evidence="1">The sequence shown here is derived from an EMBL/GenBank/DDBJ whole genome shotgun (WGS) entry which is preliminary data.</text>
</comment>
<reference evidence="1" key="1">
    <citation type="submission" date="2023-11" db="EMBL/GenBank/DDBJ databases">
        <title>Genome assemblies of two species of porcelain crab, Petrolisthes cinctipes and Petrolisthes manimaculis (Anomura: Porcellanidae).</title>
        <authorList>
            <person name="Angst P."/>
        </authorList>
    </citation>
    <scope>NUCLEOTIDE SEQUENCE</scope>
    <source>
        <strain evidence="1">PB745_02</strain>
        <tissue evidence="1">Gill</tissue>
    </source>
</reference>
<evidence type="ECO:0000313" key="1">
    <source>
        <dbReference type="EMBL" id="KAK4317104.1"/>
    </source>
</evidence>
<proteinExistence type="predicted"/>
<dbReference type="PANTHER" id="PTHR47642">
    <property type="entry name" value="ATP-DEPENDENT DNA HELICASE"/>
    <property type="match status" value="1"/>
</dbReference>
<dbReference type="Proteomes" id="UP001292094">
    <property type="component" value="Unassembled WGS sequence"/>
</dbReference>
<dbReference type="InterPro" id="IPR051055">
    <property type="entry name" value="PIF1_helicase"/>
</dbReference>
<name>A0AAE1UFT1_9EUCA</name>
<dbReference type="EMBL" id="JAWZYT010000952">
    <property type="protein sequence ID" value="KAK4317104.1"/>
    <property type="molecule type" value="Genomic_DNA"/>
</dbReference>
<sequence length="149" mass="16911">MIRIEFQARGSPHAHCILVNEELKKAQEILGHVKEVLMDPDTEESITTRELLQKAEVTVNEYIGVMKMSKSGKELSAQDAAYRLLSLPLQKKSRKVVFVNTSPKEKKVSMLKPVSILQEMDDRSDEVYCRSMLDRYAARPESLSDVCLA</sequence>
<dbReference type="AlphaFoldDB" id="A0AAE1UFT1"/>